<dbReference type="EMBL" id="CAJFCJ010000007">
    <property type="protein sequence ID" value="CAD5117380.1"/>
    <property type="molecule type" value="Genomic_DNA"/>
</dbReference>
<dbReference type="InterPro" id="IPR008979">
    <property type="entry name" value="Galactose-bd-like_sf"/>
</dbReference>
<reference evidence="1 2" key="1">
    <citation type="submission" date="2020-08" db="EMBL/GenBank/DDBJ databases">
        <authorList>
            <person name="Hejnol A."/>
        </authorList>
    </citation>
    <scope>NUCLEOTIDE SEQUENCE [LARGE SCALE GENOMIC DNA]</scope>
</reference>
<evidence type="ECO:0000313" key="1">
    <source>
        <dbReference type="EMBL" id="CAD5117380.1"/>
    </source>
</evidence>
<proteinExistence type="predicted"/>
<protein>
    <submittedName>
        <fullName evidence="1">DgyrCDS6154</fullName>
    </submittedName>
</protein>
<evidence type="ECO:0000313" key="2">
    <source>
        <dbReference type="Proteomes" id="UP000549394"/>
    </source>
</evidence>
<keyword evidence="2" id="KW-1185">Reference proteome</keyword>
<dbReference type="AlphaFoldDB" id="A0A7I8VPI7"/>
<organism evidence="1 2">
    <name type="scientific">Dimorphilus gyrociliatus</name>
    <dbReference type="NCBI Taxonomy" id="2664684"/>
    <lineage>
        <taxon>Eukaryota</taxon>
        <taxon>Metazoa</taxon>
        <taxon>Spiralia</taxon>
        <taxon>Lophotrochozoa</taxon>
        <taxon>Annelida</taxon>
        <taxon>Polychaeta</taxon>
        <taxon>Polychaeta incertae sedis</taxon>
        <taxon>Dinophilidae</taxon>
        <taxon>Dimorphilus</taxon>
    </lineage>
</organism>
<name>A0A7I8VPI7_9ANNE</name>
<dbReference type="SUPFAM" id="SSF49785">
    <property type="entry name" value="Galactose-binding domain-like"/>
    <property type="match status" value="1"/>
</dbReference>
<dbReference type="Proteomes" id="UP000549394">
    <property type="component" value="Unassembled WGS sequence"/>
</dbReference>
<gene>
    <name evidence="1" type="ORF">DGYR_LOCUS5913</name>
</gene>
<dbReference type="Gene3D" id="2.60.120.260">
    <property type="entry name" value="Galactose-binding domain-like"/>
    <property type="match status" value="1"/>
</dbReference>
<accession>A0A7I8VPI7</accession>
<comment type="caution">
    <text evidence="1">The sequence shown here is derived from an EMBL/GenBank/DDBJ whole genome shotgun (WGS) entry which is preliminary data.</text>
</comment>
<sequence length="165" mass="18428">MEGMSTVNRELTIRPAAKDLAKRKKVTISSTFGRSTNEKGISFAVDGLEDTCLIIKSSKADDFPWMTVNLGNIYNVTHVYIYSGENTPLNSVSVGRTTAEFPKITELRNPMNKSDICFPVPVSDFSITDQICSKPLRTKFISLFSKFATELRVCQFSVFDDPLEP</sequence>